<dbReference type="Pfam" id="PF13445">
    <property type="entry name" value="zf-RING_UBOX"/>
    <property type="match status" value="1"/>
</dbReference>
<dbReference type="Gene3D" id="2.130.10.10">
    <property type="entry name" value="YVTN repeat-like/Quinoprotein amine dehydrogenase"/>
    <property type="match status" value="1"/>
</dbReference>
<organism evidence="19 20">
    <name type="scientific">Mucor circinelloides f. lusitanicus</name>
    <name type="common">Mucor racemosus var. lusitanicus</name>
    <dbReference type="NCBI Taxonomy" id="29924"/>
    <lineage>
        <taxon>Eukaryota</taxon>
        <taxon>Fungi</taxon>
        <taxon>Fungi incertae sedis</taxon>
        <taxon>Mucoromycota</taxon>
        <taxon>Mucoromycotina</taxon>
        <taxon>Mucoromycetes</taxon>
        <taxon>Mucorales</taxon>
        <taxon>Mucorineae</taxon>
        <taxon>Mucoraceae</taxon>
        <taxon>Mucor</taxon>
    </lineage>
</organism>
<dbReference type="SMART" id="SM00184">
    <property type="entry name" value="RING"/>
    <property type="match status" value="1"/>
</dbReference>
<keyword evidence="5" id="KW-0853">WD repeat</keyword>
<evidence type="ECO:0000256" key="9">
    <source>
        <dbReference type="ARBA" id="ARBA00022763"/>
    </source>
</evidence>
<comment type="caution">
    <text evidence="19">The sequence shown here is derived from an EMBL/GenBank/DDBJ whole genome shotgun (WGS) entry which is preliminary data.</text>
</comment>
<keyword evidence="14" id="KW-0539">Nucleus</keyword>
<dbReference type="SUPFAM" id="SSF57850">
    <property type="entry name" value="RING/U-box"/>
    <property type="match status" value="1"/>
</dbReference>
<keyword evidence="16" id="KW-0175">Coiled coil</keyword>
<keyword evidence="13" id="KW-0234">DNA repair</keyword>
<dbReference type="Pfam" id="PF23419">
    <property type="entry name" value="WD40_RFWD3"/>
    <property type="match status" value="1"/>
</dbReference>
<dbReference type="InterPro" id="IPR027370">
    <property type="entry name" value="Znf-RING_euk"/>
</dbReference>
<dbReference type="PANTHER" id="PTHR16047">
    <property type="entry name" value="RFWD3 PROTEIN"/>
    <property type="match status" value="1"/>
</dbReference>
<evidence type="ECO:0000256" key="7">
    <source>
        <dbReference type="ARBA" id="ARBA00022723"/>
    </source>
</evidence>
<dbReference type="GO" id="GO:0008270">
    <property type="term" value="F:zinc ion binding"/>
    <property type="evidence" value="ECO:0007669"/>
    <property type="project" value="UniProtKB-KW"/>
</dbReference>
<evidence type="ECO:0000256" key="11">
    <source>
        <dbReference type="ARBA" id="ARBA00022786"/>
    </source>
</evidence>
<comment type="pathway">
    <text evidence="3">Protein modification; protein ubiquitination.</text>
</comment>
<sequence>MDLPPDPVRSEGSPDNLDYSNSDDSDFQIPLPVPDDNGNKRRMEESDSQEDDQDTTVCSICQKEWTNNGYHSIVQMKCGHCFGKFCINEYKRDKSKNSTFNCPLCGQLTKKRELRKIWPSKLIPENQAYLDELTLELKELDQRLAQLATQNADIQKEMAERKVILNSFDSLQVVVPSQATSQEMVDSQTPQKFTLKSTVSSRGEFYHAVDLNPLEDMAVVSTLQRATGRYGFRKINMYDPSVTEFIPTNHQNAIRDIKHSPNGMLLSTGDDKTLKLTSITKNLVVQSYTLEAPSRTCALDDENPNLLYCGLTTGALMVYDVRNTRSYLSKLVDPERNGSLLSVIPHGNSILCTDQYASYTWELDESQQYITQPLHFQNQVQDKDTKENIYSVSMTKNTFVTSKRIGRRMEHYVNNITNENGQRVFSEAWSCAVFQVIPSFCRNAHFTRDDDVFLCYAEEDKVTIQTKDGQAQAFATDAPVVDIRHTSNSVNEFLATLSNEALCIYTCNVKNTQ</sequence>
<evidence type="ECO:0000256" key="3">
    <source>
        <dbReference type="ARBA" id="ARBA00004906"/>
    </source>
</evidence>
<evidence type="ECO:0000256" key="5">
    <source>
        <dbReference type="ARBA" id="ARBA00022574"/>
    </source>
</evidence>
<feature type="region of interest" description="Disordered" evidence="17">
    <location>
        <begin position="1"/>
        <end position="53"/>
    </location>
</feature>
<dbReference type="InterPro" id="IPR013083">
    <property type="entry name" value="Znf_RING/FYVE/PHD"/>
</dbReference>
<evidence type="ECO:0000256" key="4">
    <source>
        <dbReference type="ARBA" id="ARBA00022490"/>
    </source>
</evidence>
<keyword evidence="6" id="KW-0808">Transferase</keyword>
<evidence type="ECO:0000256" key="14">
    <source>
        <dbReference type="ARBA" id="ARBA00023242"/>
    </source>
</evidence>
<comment type="subcellular location">
    <subcellularLocation>
        <location evidence="2">Cytoplasm</location>
    </subcellularLocation>
    <subcellularLocation>
        <location evidence="1">Nucleus</location>
    </subcellularLocation>
</comment>
<reference evidence="19 20" key="1">
    <citation type="submission" date="2019-09" db="EMBL/GenBank/DDBJ databases">
        <authorList>
            <consortium name="DOE Joint Genome Institute"/>
            <person name="Mondo S.J."/>
            <person name="Navarro-Mendoza M.I."/>
            <person name="Perez-Arques C."/>
            <person name="Panchal S."/>
            <person name="Nicolas F.E."/>
            <person name="Ganguly P."/>
            <person name="Pangilinan J."/>
            <person name="Grigoriev I."/>
            <person name="Heitman J."/>
            <person name="Sanya K."/>
            <person name="Garre V."/>
        </authorList>
    </citation>
    <scope>NUCLEOTIDE SEQUENCE [LARGE SCALE GENOMIC DNA]</scope>
    <source>
        <strain evidence="19 20">MU402</strain>
    </source>
</reference>
<protein>
    <recommendedName>
        <fullName evidence="18">RING-type domain-containing protein</fullName>
    </recommendedName>
</protein>
<gene>
    <name evidence="19" type="ORF">FB192DRAFT_1382316</name>
</gene>
<evidence type="ECO:0000313" key="19">
    <source>
        <dbReference type="EMBL" id="KAF1800787.1"/>
    </source>
</evidence>
<feature type="coiled-coil region" evidence="16">
    <location>
        <begin position="130"/>
        <end position="157"/>
    </location>
</feature>
<evidence type="ECO:0000313" key="20">
    <source>
        <dbReference type="Proteomes" id="UP000469890"/>
    </source>
</evidence>
<keyword evidence="12" id="KW-0862">Zinc</keyword>
<keyword evidence="8" id="KW-0677">Repeat</keyword>
<feature type="domain" description="RING-type" evidence="18">
    <location>
        <begin position="58"/>
        <end position="105"/>
    </location>
</feature>
<keyword evidence="10 15" id="KW-0863">Zinc-finger</keyword>
<dbReference type="PANTHER" id="PTHR16047:SF7">
    <property type="entry name" value="E3 UBIQUITIN-PROTEIN LIGASE RFWD3"/>
    <property type="match status" value="1"/>
</dbReference>
<dbReference type="GO" id="GO:0016567">
    <property type="term" value="P:protein ubiquitination"/>
    <property type="evidence" value="ECO:0007669"/>
    <property type="project" value="InterPro"/>
</dbReference>
<dbReference type="AlphaFoldDB" id="A0A8H4BEG9"/>
<dbReference type="PROSITE" id="PS50089">
    <property type="entry name" value="ZF_RING_2"/>
    <property type="match status" value="1"/>
</dbReference>
<dbReference type="GO" id="GO:0005634">
    <property type="term" value="C:nucleus"/>
    <property type="evidence" value="ECO:0007669"/>
    <property type="project" value="UniProtKB-SubCell"/>
</dbReference>
<dbReference type="InterPro" id="IPR001841">
    <property type="entry name" value="Znf_RING"/>
</dbReference>
<evidence type="ECO:0000256" key="12">
    <source>
        <dbReference type="ARBA" id="ARBA00022833"/>
    </source>
</evidence>
<dbReference type="Gene3D" id="3.30.40.10">
    <property type="entry name" value="Zinc/RING finger domain, C3HC4 (zinc finger)"/>
    <property type="match status" value="1"/>
</dbReference>
<dbReference type="EMBL" id="JAAECE010000005">
    <property type="protein sequence ID" value="KAF1800787.1"/>
    <property type="molecule type" value="Genomic_DNA"/>
</dbReference>
<dbReference type="InterPro" id="IPR015943">
    <property type="entry name" value="WD40/YVTN_repeat-like_dom_sf"/>
</dbReference>
<keyword evidence="4" id="KW-0963">Cytoplasm</keyword>
<dbReference type="InterPro" id="IPR056527">
    <property type="entry name" value="WD40_RFWD3"/>
</dbReference>
<evidence type="ECO:0000256" key="15">
    <source>
        <dbReference type="PROSITE-ProRule" id="PRU00175"/>
    </source>
</evidence>
<proteinExistence type="predicted"/>
<dbReference type="GO" id="GO:0036297">
    <property type="term" value="P:interstrand cross-link repair"/>
    <property type="evidence" value="ECO:0007669"/>
    <property type="project" value="InterPro"/>
</dbReference>
<dbReference type="SUPFAM" id="SSF69322">
    <property type="entry name" value="Tricorn protease domain 2"/>
    <property type="match status" value="1"/>
</dbReference>
<dbReference type="GO" id="GO:0004842">
    <property type="term" value="F:ubiquitin-protein transferase activity"/>
    <property type="evidence" value="ECO:0007669"/>
    <property type="project" value="InterPro"/>
</dbReference>
<keyword evidence="7" id="KW-0479">Metal-binding</keyword>
<evidence type="ECO:0000256" key="8">
    <source>
        <dbReference type="ARBA" id="ARBA00022737"/>
    </source>
</evidence>
<evidence type="ECO:0000256" key="13">
    <source>
        <dbReference type="ARBA" id="ARBA00023204"/>
    </source>
</evidence>
<dbReference type="GO" id="GO:0005737">
    <property type="term" value="C:cytoplasm"/>
    <property type="evidence" value="ECO:0007669"/>
    <property type="project" value="UniProtKB-SubCell"/>
</dbReference>
<keyword evidence="11" id="KW-0833">Ubl conjugation pathway</keyword>
<dbReference type="Proteomes" id="UP000469890">
    <property type="component" value="Unassembled WGS sequence"/>
</dbReference>
<keyword evidence="9" id="KW-0227">DNA damage</keyword>
<evidence type="ECO:0000256" key="17">
    <source>
        <dbReference type="SAM" id="MobiDB-lite"/>
    </source>
</evidence>
<dbReference type="InterPro" id="IPR037381">
    <property type="entry name" value="RFWD3"/>
</dbReference>
<name>A0A8H4BEG9_MUCCL</name>
<evidence type="ECO:0000256" key="2">
    <source>
        <dbReference type="ARBA" id="ARBA00004496"/>
    </source>
</evidence>
<evidence type="ECO:0000256" key="1">
    <source>
        <dbReference type="ARBA" id="ARBA00004123"/>
    </source>
</evidence>
<evidence type="ECO:0000259" key="18">
    <source>
        <dbReference type="PROSITE" id="PS50089"/>
    </source>
</evidence>
<evidence type="ECO:0000256" key="6">
    <source>
        <dbReference type="ARBA" id="ARBA00022679"/>
    </source>
</evidence>
<evidence type="ECO:0000256" key="16">
    <source>
        <dbReference type="SAM" id="Coils"/>
    </source>
</evidence>
<evidence type="ECO:0000256" key="10">
    <source>
        <dbReference type="ARBA" id="ARBA00022771"/>
    </source>
</evidence>
<accession>A0A8H4BEG9</accession>